<evidence type="ECO:0000256" key="1">
    <source>
        <dbReference type="ARBA" id="ARBA00004651"/>
    </source>
</evidence>
<dbReference type="Gene3D" id="1.50.10.150">
    <property type="entry name" value="Voltage-dependent anion channel"/>
    <property type="match status" value="2"/>
</dbReference>
<feature type="transmembrane region" description="Helical" evidence="8">
    <location>
        <begin position="117"/>
        <end position="141"/>
    </location>
</feature>
<proteinExistence type="inferred from homology"/>
<dbReference type="InterPro" id="IPR051629">
    <property type="entry name" value="Sulfite_efflux_TDT"/>
</dbReference>
<organism evidence="9 10">
    <name type="scientific">Schizothecium vesticola</name>
    <dbReference type="NCBI Taxonomy" id="314040"/>
    <lineage>
        <taxon>Eukaryota</taxon>
        <taxon>Fungi</taxon>
        <taxon>Dikarya</taxon>
        <taxon>Ascomycota</taxon>
        <taxon>Pezizomycotina</taxon>
        <taxon>Sordariomycetes</taxon>
        <taxon>Sordariomycetidae</taxon>
        <taxon>Sordariales</taxon>
        <taxon>Schizotheciaceae</taxon>
        <taxon>Schizothecium</taxon>
    </lineage>
</organism>
<dbReference type="InterPro" id="IPR038665">
    <property type="entry name" value="Voltage-dep_anion_channel_sf"/>
</dbReference>
<accession>A0AA40F542</accession>
<reference evidence="9" key="1">
    <citation type="submission" date="2023-06" db="EMBL/GenBank/DDBJ databases">
        <title>Genome-scale phylogeny and comparative genomics of the fungal order Sordariales.</title>
        <authorList>
            <consortium name="Lawrence Berkeley National Laboratory"/>
            <person name="Hensen N."/>
            <person name="Bonometti L."/>
            <person name="Westerberg I."/>
            <person name="Brannstrom I.O."/>
            <person name="Guillou S."/>
            <person name="Cros-Aarteil S."/>
            <person name="Calhoun S."/>
            <person name="Haridas S."/>
            <person name="Kuo A."/>
            <person name="Mondo S."/>
            <person name="Pangilinan J."/>
            <person name="Riley R."/>
            <person name="LaButti K."/>
            <person name="Andreopoulos B."/>
            <person name="Lipzen A."/>
            <person name="Chen C."/>
            <person name="Yanf M."/>
            <person name="Daum C."/>
            <person name="Ng V."/>
            <person name="Clum A."/>
            <person name="Steindorff A."/>
            <person name="Ohm R."/>
            <person name="Martin F."/>
            <person name="Silar P."/>
            <person name="Natvig D."/>
            <person name="Lalanne C."/>
            <person name="Gautier V."/>
            <person name="Ament-velasquez S.L."/>
            <person name="Kruys A."/>
            <person name="Hutchinson M.I."/>
            <person name="Powell A.J."/>
            <person name="Barry K."/>
            <person name="Miller A.N."/>
            <person name="Grigoriev I.V."/>
            <person name="Debuchy R."/>
            <person name="Gladieux P."/>
            <person name="Thoren M.H."/>
            <person name="Johannesson H."/>
        </authorList>
    </citation>
    <scope>NUCLEOTIDE SEQUENCE</scope>
    <source>
        <strain evidence="9">SMH3187-1</strain>
    </source>
</reference>
<feature type="transmembrane region" description="Helical" evidence="8">
    <location>
        <begin position="27"/>
        <end position="49"/>
    </location>
</feature>
<dbReference type="PANTHER" id="PTHR31686:SF3">
    <property type="entry name" value="ACID TRANSPORT PROTEIN, PUTATIVE (AFU_ORTHOLOGUE AFUA_4G09410)-RELATED"/>
    <property type="match status" value="1"/>
</dbReference>
<name>A0AA40F542_9PEZI</name>
<keyword evidence="3" id="KW-0813">Transport</keyword>
<evidence type="ECO:0000256" key="5">
    <source>
        <dbReference type="ARBA" id="ARBA00022692"/>
    </source>
</evidence>
<dbReference type="GO" id="GO:0000319">
    <property type="term" value="F:sulfite transmembrane transporter activity"/>
    <property type="evidence" value="ECO:0007669"/>
    <property type="project" value="TreeGrafter"/>
</dbReference>
<evidence type="ECO:0000256" key="3">
    <source>
        <dbReference type="ARBA" id="ARBA00022448"/>
    </source>
</evidence>
<comment type="caution">
    <text evidence="9">The sequence shown here is derived from an EMBL/GenBank/DDBJ whole genome shotgun (WGS) entry which is preliminary data.</text>
</comment>
<keyword evidence="6 8" id="KW-1133">Transmembrane helix</keyword>
<keyword evidence="7 8" id="KW-0472">Membrane</keyword>
<gene>
    <name evidence="9" type="ORF">B0T18DRAFT_485921</name>
</gene>
<evidence type="ECO:0000313" key="10">
    <source>
        <dbReference type="Proteomes" id="UP001172155"/>
    </source>
</evidence>
<evidence type="ECO:0000256" key="4">
    <source>
        <dbReference type="ARBA" id="ARBA00022475"/>
    </source>
</evidence>
<dbReference type="Pfam" id="PF03595">
    <property type="entry name" value="SLAC1"/>
    <property type="match status" value="1"/>
</dbReference>
<dbReference type="EMBL" id="JAUKUD010000002">
    <property type="protein sequence ID" value="KAK0751295.1"/>
    <property type="molecule type" value="Genomic_DNA"/>
</dbReference>
<keyword evidence="5 8" id="KW-0812">Transmembrane</keyword>
<dbReference type="GO" id="GO:0005886">
    <property type="term" value="C:plasma membrane"/>
    <property type="evidence" value="ECO:0007669"/>
    <property type="project" value="UniProtKB-SubCell"/>
</dbReference>
<keyword evidence="10" id="KW-1185">Reference proteome</keyword>
<evidence type="ECO:0000256" key="6">
    <source>
        <dbReference type="ARBA" id="ARBA00022989"/>
    </source>
</evidence>
<protein>
    <submittedName>
        <fullName evidence="9">Uncharacterized protein</fullName>
    </submittedName>
</protein>
<sequence length="208" mass="22382">MFLVPQGTGILAVILHELDYQFNGLHVISYILWLLMIALLLGMLAIYTARCVVFLRDVIGSLQHDISETACLTSICISYISIIQMIQLPMIAALSVAAGGGTISKSASISPQIQVPAIIVSYLCIGIGLPLAFALDVLFWARLLDRSLPDKQHTVQDMILCGPWGQALQVLGSVVLSDSFADYTRGTFLTAQTAGAVGYTSIFAGLLY</sequence>
<keyword evidence="4" id="KW-1003">Cell membrane</keyword>
<evidence type="ECO:0000256" key="7">
    <source>
        <dbReference type="ARBA" id="ARBA00023136"/>
    </source>
</evidence>
<dbReference type="PANTHER" id="PTHR31686">
    <property type="match status" value="1"/>
</dbReference>
<comment type="subcellular location">
    <subcellularLocation>
        <location evidence="1">Cell membrane</location>
        <topology evidence="1">Multi-pass membrane protein</topology>
    </subcellularLocation>
</comment>
<dbReference type="AlphaFoldDB" id="A0AA40F542"/>
<evidence type="ECO:0000256" key="2">
    <source>
        <dbReference type="ARBA" id="ARBA00008566"/>
    </source>
</evidence>
<dbReference type="Proteomes" id="UP001172155">
    <property type="component" value="Unassembled WGS sequence"/>
</dbReference>
<comment type="similarity">
    <text evidence="2">Belongs to the tellurite-resistance/dicarboxylate transporter (TDT) family.</text>
</comment>
<dbReference type="InterPro" id="IPR004695">
    <property type="entry name" value="SLAC1/Mae1/Ssu1/TehA"/>
</dbReference>
<evidence type="ECO:0000313" key="9">
    <source>
        <dbReference type="EMBL" id="KAK0751295.1"/>
    </source>
</evidence>
<evidence type="ECO:0000256" key="8">
    <source>
        <dbReference type="SAM" id="Phobius"/>
    </source>
</evidence>